<dbReference type="Proteomes" id="UP000821853">
    <property type="component" value="Chromosome 9"/>
</dbReference>
<dbReference type="InterPro" id="IPR036397">
    <property type="entry name" value="RNaseH_sf"/>
</dbReference>
<dbReference type="AlphaFoldDB" id="A0A9J6H6F8"/>
<keyword evidence="3" id="KW-1185">Reference proteome</keyword>
<dbReference type="EMBL" id="JABSTR010000011">
    <property type="protein sequence ID" value="KAH9382308.1"/>
    <property type="molecule type" value="Genomic_DNA"/>
</dbReference>
<sequence length="290" mass="32015">MRLARRPGLHVYTDGAFSSLSAGAAFVVYTHTGRPVEAKRFKLSSAGSAFAAELVALREALIYLLGYHTVQPAHLYTDRLSLLMALASLRTCSNEIEDIRSIYATLSNRLQVFLYHIKGYAGVPGNEVADHLAVRACTVGEPRAALLSARVVRSALTERRALEKVGRRLGHQHRGTELFRWIPDVSSLPPNFPPHKKITFVITGHGRFPFYLHGLSLLQSPTCFCDAVSTSIDHYMLSCAGTLSFRDRLVALPGAAISPGLYPSLLRNPRALEVLKEMVRHINLNMPQTD</sequence>
<evidence type="ECO:0000313" key="3">
    <source>
        <dbReference type="Proteomes" id="UP000821853"/>
    </source>
</evidence>
<dbReference type="VEuPathDB" id="VectorBase:HLOH_043133"/>
<dbReference type="Pfam" id="PF00075">
    <property type="entry name" value="RNase_H"/>
    <property type="match status" value="1"/>
</dbReference>
<gene>
    <name evidence="2" type="ORF">HPB48_008840</name>
</gene>
<evidence type="ECO:0000259" key="1">
    <source>
        <dbReference type="PROSITE" id="PS50879"/>
    </source>
</evidence>
<protein>
    <recommendedName>
        <fullName evidence="1">RNase H type-1 domain-containing protein</fullName>
    </recommendedName>
</protein>
<organism evidence="2 3">
    <name type="scientific">Haemaphysalis longicornis</name>
    <name type="common">Bush tick</name>
    <dbReference type="NCBI Taxonomy" id="44386"/>
    <lineage>
        <taxon>Eukaryota</taxon>
        <taxon>Metazoa</taxon>
        <taxon>Ecdysozoa</taxon>
        <taxon>Arthropoda</taxon>
        <taxon>Chelicerata</taxon>
        <taxon>Arachnida</taxon>
        <taxon>Acari</taxon>
        <taxon>Parasitiformes</taxon>
        <taxon>Ixodida</taxon>
        <taxon>Ixodoidea</taxon>
        <taxon>Ixodidae</taxon>
        <taxon>Haemaphysalinae</taxon>
        <taxon>Haemaphysalis</taxon>
    </lineage>
</organism>
<accession>A0A9J6H6F8</accession>
<dbReference type="OrthoDB" id="6510714at2759"/>
<dbReference type="InterPro" id="IPR002156">
    <property type="entry name" value="RNaseH_domain"/>
</dbReference>
<proteinExistence type="predicted"/>
<name>A0A9J6H6F8_HAELO</name>
<dbReference type="PROSITE" id="PS50879">
    <property type="entry name" value="RNASE_H_1"/>
    <property type="match status" value="1"/>
</dbReference>
<dbReference type="CDD" id="cd09276">
    <property type="entry name" value="Rnase_HI_RT_non_LTR"/>
    <property type="match status" value="1"/>
</dbReference>
<dbReference type="SUPFAM" id="SSF53098">
    <property type="entry name" value="Ribonuclease H-like"/>
    <property type="match status" value="1"/>
</dbReference>
<dbReference type="InterPro" id="IPR012337">
    <property type="entry name" value="RNaseH-like_sf"/>
</dbReference>
<feature type="domain" description="RNase H type-1" evidence="1">
    <location>
        <begin position="5"/>
        <end position="138"/>
    </location>
</feature>
<evidence type="ECO:0000313" key="2">
    <source>
        <dbReference type="EMBL" id="KAH9382308.1"/>
    </source>
</evidence>
<comment type="caution">
    <text evidence="2">The sequence shown here is derived from an EMBL/GenBank/DDBJ whole genome shotgun (WGS) entry which is preliminary data.</text>
</comment>
<reference evidence="2 3" key="1">
    <citation type="journal article" date="2020" name="Cell">
        <title>Large-Scale Comparative Analyses of Tick Genomes Elucidate Their Genetic Diversity and Vector Capacities.</title>
        <authorList>
            <consortium name="Tick Genome and Microbiome Consortium (TIGMIC)"/>
            <person name="Jia N."/>
            <person name="Wang J."/>
            <person name="Shi W."/>
            <person name="Du L."/>
            <person name="Sun Y."/>
            <person name="Zhan W."/>
            <person name="Jiang J.F."/>
            <person name="Wang Q."/>
            <person name="Zhang B."/>
            <person name="Ji P."/>
            <person name="Bell-Sakyi L."/>
            <person name="Cui X.M."/>
            <person name="Yuan T.T."/>
            <person name="Jiang B.G."/>
            <person name="Yang W.F."/>
            <person name="Lam T.T."/>
            <person name="Chang Q.C."/>
            <person name="Ding S.J."/>
            <person name="Wang X.J."/>
            <person name="Zhu J.G."/>
            <person name="Ruan X.D."/>
            <person name="Zhao L."/>
            <person name="Wei J.T."/>
            <person name="Ye R.Z."/>
            <person name="Que T.C."/>
            <person name="Du C.H."/>
            <person name="Zhou Y.H."/>
            <person name="Cheng J.X."/>
            <person name="Dai P.F."/>
            <person name="Guo W.B."/>
            <person name="Han X.H."/>
            <person name="Huang E.J."/>
            <person name="Li L.F."/>
            <person name="Wei W."/>
            <person name="Gao Y.C."/>
            <person name="Liu J.Z."/>
            <person name="Shao H.Z."/>
            <person name="Wang X."/>
            <person name="Wang C.C."/>
            <person name="Yang T.C."/>
            <person name="Huo Q.B."/>
            <person name="Li W."/>
            <person name="Chen H.Y."/>
            <person name="Chen S.E."/>
            <person name="Zhou L.G."/>
            <person name="Ni X.B."/>
            <person name="Tian J.H."/>
            <person name="Sheng Y."/>
            <person name="Liu T."/>
            <person name="Pan Y.S."/>
            <person name="Xia L.Y."/>
            <person name="Li J."/>
            <person name="Zhao F."/>
            <person name="Cao W.C."/>
        </authorList>
    </citation>
    <scope>NUCLEOTIDE SEQUENCE [LARGE SCALE GENOMIC DNA]</scope>
    <source>
        <strain evidence="2">HaeL-2018</strain>
    </source>
</reference>
<dbReference type="GO" id="GO:0004523">
    <property type="term" value="F:RNA-DNA hybrid ribonuclease activity"/>
    <property type="evidence" value="ECO:0007669"/>
    <property type="project" value="InterPro"/>
</dbReference>
<dbReference type="Gene3D" id="3.30.420.10">
    <property type="entry name" value="Ribonuclease H-like superfamily/Ribonuclease H"/>
    <property type="match status" value="1"/>
</dbReference>
<dbReference type="OMA" id="DPRINNI"/>
<dbReference type="GO" id="GO:0003676">
    <property type="term" value="F:nucleic acid binding"/>
    <property type="evidence" value="ECO:0007669"/>
    <property type="project" value="InterPro"/>
</dbReference>